<dbReference type="Proteomes" id="UP000623467">
    <property type="component" value="Unassembled WGS sequence"/>
</dbReference>
<evidence type="ECO:0000313" key="1">
    <source>
        <dbReference type="EMBL" id="KAF7343728.1"/>
    </source>
</evidence>
<evidence type="ECO:0008006" key="3">
    <source>
        <dbReference type="Google" id="ProtNLM"/>
    </source>
</evidence>
<protein>
    <recommendedName>
        <fullName evidence="3">F-box domain-containing protein</fullName>
    </recommendedName>
</protein>
<organism evidence="1 2">
    <name type="scientific">Mycena sanguinolenta</name>
    <dbReference type="NCBI Taxonomy" id="230812"/>
    <lineage>
        <taxon>Eukaryota</taxon>
        <taxon>Fungi</taxon>
        <taxon>Dikarya</taxon>
        <taxon>Basidiomycota</taxon>
        <taxon>Agaricomycotina</taxon>
        <taxon>Agaricomycetes</taxon>
        <taxon>Agaricomycetidae</taxon>
        <taxon>Agaricales</taxon>
        <taxon>Marasmiineae</taxon>
        <taxon>Mycenaceae</taxon>
        <taxon>Mycena</taxon>
    </lineage>
</organism>
<comment type="caution">
    <text evidence="1">The sequence shown here is derived from an EMBL/GenBank/DDBJ whole genome shotgun (WGS) entry which is preliminary data.</text>
</comment>
<name>A0A8H6XL88_9AGAR</name>
<sequence>MTRCSACGAFAKSNPDELEFNITIAPRTLARISELLTTNEPPQEAELVILRPVAEKTAERLACLDAEICRLRSQLEQLEGERAALRKYHAQNTTILSPSRRIPAEVLGEIFLWSLPSNCVADIEDTPWVLTHVSRRWRAVAISKSSLWYRIHLDFSTQPEYPLAMIRTQIERARRLKITFYGWQQGDPRPQVAMLQLLLEYSSMWEELNLELTKDLVPPMGCRRFPLLRRTWVQWDGADSQVAVESVDFFRRATSLVDITVFSEYRFIPTLLPRHHQLTRYDFDAPWTTHYELLRSLPNLHEVRIIRNFERGVPWPEPGEPIHLLHLQRMCISHVECLDYLSAPVLERIAIYNRETVETGSHLERFITRSSCAVRRLCISGLPDVHSTEKILRQHPSMTELALSIKDGHKDEDIELDLLAAFLARFTVSNSTGILPHISKLDIACEHADDITYPLYLDMLHSRWNAPEYALEDAEFLLPNAVAPPDPESVARMKTLSQAGMQISVSWGHNARVRGDQWFLIPTRA</sequence>
<accession>A0A8H6XL88</accession>
<dbReference type="EMBL" id="JACAZH010000022">
    <property type="protein sequence ID" value="KAF7343728.1"/>
    <property type="molecule type" value="Genomic_DNA"/>
</dbReference>
<dbReference type="OrthoDB" id="3365698at2759"/>
<reference evidence="1" key="1">
    <citation type="submission" date="2020-05" db="EMBL/GenBank/DDBJ databases">
        <title>Mycena genomes resolve the evolution of fungal bioluminescence.</title>
        <authorList>
            <person name="Tsai I.J."/>
        </authorList>
    </citation>
    <scope>NUCLEOTIDE SEQUENCE</scope>
    <source>
        <strain evidence="1">160909Yilan</strain>
    </source>
</reference>
<evidence type="ECO:0000313" key="2">
    <source>
        <dbReference type="Proteomes" id="UP000623467"/>
    </source>
</evidence>
<proteinExistence type="predicted"/>
<gene>
    <name evidence="1" type="ORF">MSAN_01953400</name>
</gene>
<dbReference type="AlphaFoldDB" id="A0A8H6XL88"/>
<keyword evidence="2" id="KW-1185">Reference proteome</keyword>